<dbReference type="Pfam" id="PF06935">
    <property type="entry name" value="DUF1284"/>
    <property type="match status" value="1"/>
</dbReference>
<keyword evidence="2" id="KW-1185">Reference proteome</keyword>
<protein>
    <submittedName>
        <fullName evidence="1">DUF1284 domain-containing protein</fullName>
    </submittedName>
</protein>
<dbReference type="EMBL" id="CP104064">
    <property type="protein sequence ID" value="WAH36092.1"/>
    <property type="molecule type" value="Genomic_DNA"/>
</dbReference>
<organism evidence="1 2">
    <name type="scientific">Alicyclobacillus dauci</name>
    <dbReference type="NCBI Taxonomy" id="1475485"/>
    <lineage>
        <taxon>Bacteria</taxon>
        <taxon>Bacillati</taxon>
        <taxon>Bacillota</taxon>
        <taxon>Bacilli</taxon>
        <taxon>Bacillales</taxon>
        <taxon>Alicyclobacillaceae</taxon>
        <taxon>Alicyclobacillus</taxon>
    </lineage>
</organism>
<sequence>MYRLRGHHLLCLLGYRGMGYSDEFVKQMTNLHSALRENSSTEIELVEGPDDLCAKFPDDKPCHCLEQTVMKRDAVILERLGLQVGEVVSWGEIETRIAYTIWPSDVPSFCATCPWLSYGVCEEGVARIQNGQGLYPVSTS</sequence>
<proteinExistence type="predicted"/>
<reference evidence="1" key="1">
    <citation type="submission" date="2022-08" db="EMBL/GenBank/DDBJ databases">
        <title>Alicyclobacillus dauci DSM2870, complete genome.</title>
        <authorList>
            <person name="Wang Q."/>
            <person name="Cai R."/>
            <person name="Wang Z."/>
        </authorList>
    </citation>
    <scope>NUCLEOTIDE SEQUENCE</scope>
    <source>
        <strain evidence="1">DSM 28700</strain>
    </source>
</reference>
<evidence type="ECO:0000313" key="1">
    <source>
        <dbReference type="EMBL" id="WAH36092.1"/>
    </source>
</evidence>
<evidence type="ECO:0000313" key="2">
    <source>
        <dbReference type="Proteomes" id="UP001164803"/>
    </source>
</evidence>
<name>A0ABY6YZS9_9BACL</name>
<accession>A0ABY6YZS9</accession>
<dbReference type="Proteomes" id="UP001164803">
    <property type="component" value="Chromosome"/>
</dbReference>
<dbReference type="RefSeq" id="WP_268043397.1">
    <property type="nucleotide sequence ID" value="NZ_CP104064.1"/>
</dbReference>
<gene>
    <name evidence="1" type="ORF">NZD86_17835</name>
</gene>
<dbReference type="InterPro" id="IPR009702">
    <property type="entry name" value="DUF1284"/>
</dbReference>